<protein>
    <submittedName>
        <fullName evidence="2">Uncharacterized protein</fullName>
    </submittedName>
</protein>
<gene>
    <name evidence="2" type="ORF">CWD88_17605</name>
</gene>
<evidence type="ECO:0000256" key="1">
    <source>
        <dbReference type="SAM" id="MobiDB-lite"/>
    </source>
</evidence>
<evidence type="ECO:0000313" key="2">
    <source>
        <dbReference type="EMBL" id="PJO65009.1"/>
    </source>
</evidence>
<dbReference type="Proteomes" id="UP000231878">
    <property type="component" value="Unassembled WGS sequence"/>
</dbReference>
<dbReference type="EMBL" id="PHRB01000016">
    <property type="protein sequence ID" value="PJO65009.1"/>
    <property type="molecule type" value="Genomic_DNA"/>
</dbReference>
<feature type="compositionally biased region" description="Basic and acidic residues" evidence="1">
    <location>
        <begin position="20"/>
        <end position="41"/>
    </location>
</feature>
<organism evidence="2 3">
    <name type="scientific">Burkholderia pseudomallei</name>
    <name type="common">Pseudomonas pseudomallei</name>
    <dbReference type="NCBI Taxonomy" id="28450"/>
    <lineage>
        <taxon>Bacteria</taxon>
        <taxon>Pseudomonadati</taxon>
        <taxon>Pseudomonadota</taxon>
        <taxon>Betaproteobacteria</taxon>
        <taxon>Burkholderiales</taxon>
        <taxon>Burkholderiaceae</taxon>
        <taxon>Burkholderia</taxon>
        <taxon>pseudomallei group</taxon>
    </lineage>
</organism>
<feature type="region of interest" description="Disordered" evidence="1">
    <location>
        <begin position="1"/>
        <end position="67"/>
    </location>
</feature>
<dbReference type="AlphaFoldDB" id="A0AAX0U936"/>
<feature type="compositionally biased region" description="Low complexity" evidence="1">
    <location>
        <begin position="1"/>
        <end position="13"/>
    </location>
</feature>
<sequence length="67" mass="7287">MAAARIADRTIATGKKKKDRQAERGEDRPEQARTHLAETDRAATGPTHTGSKAGWHEETGAEMGESR</sequence>
<comment type="caution">
    <text evidence="2">The sequence shown here is derived from an EMBL/GenBank/DDBJ whole genome shotgun (WGS) entry which is preliminary data.</text>
</comment>
<accession>A0AAX0U936</accession>
<evidence type="ECO:0000313" key="3">
    <source>
        <dbReference type="Proteomes" id="UP000231878"/>
    </source>
</evidence>
<reference evidence="2 3" key="1">
    <citation type="submission" date="2017-11" db="EMBL/GenBank/DDBJ databases">
        <title>Molecular characterization of Burkholderia pseudomallei and closely related isolates from Vietnam.</title>
        <authorList>
            <person name="Ustinov D.V."/>
            <person name="Antonov A.S."/>
            <person name="Avdusheva E.F."/>
            <person name="Shpak I.M."/>
            <person name="Zakharova I.B."/>
            <person name="Thi L.A."/>
            <person name="Teteryatnikova N."/>
            <person name="Lopasteyskaya Y.A."/>
            <person name="Kuzyutina J.A."/>
            <person name="Ngo T.N."/>
            <person name="Victorov D.V."/>
        </authorList>
    </citation>
    <scope>NUCLEOTIDE SEQUENCE [LARGE SCALE GENOMIC DNA]</scope>
    <source>
        <strain evidence="2 3">V1512</strain>
    </source>
</reference>
<name>A0AAX0U936_BURPE</name>
<feature type="compositionally biased region" description="Basic and acidic residues" evidence="1">
    <location>
        <begin position="54"/>
        <end position="67"/>
    </location>
</feature>
<proteinExistence type="predicted"/>